<keyword evidence="2 5" id="KW-0288">FMN</keyword>
<sequence length="184" mass="21993">MRELGPIEIFSRWFAEEERDNQEHCMVLTTCCNDRPLSRTVLLKEFHENIFTFYTNLHSRKSQDILCNNTVHLLFVWKDKQISILGKAEQVSDKRADEYFYSRSQEKQISAIVSKQSNSLSSYKDFINEIESFKGSIIRPEHWSGYDVIAYQMEFLERKCHRRNYRILFKNIEGDKWASTELYP</sequence>
<accession>W2UYZ2</accession>
<dbReference type="EMBL" id="AXCJ01000008">
    <property type="protein sequence ID" value="ETO91149.1"/>
    <property type="molecule type" value="Genomic_DNA"/>
</dbReference>
<comment type="caution">
    <text evidence="7">The sequence shown here is derived from an EMBL/GenBank/DDBJ whole genome shotgun (WGS) entry which is preliminary data.</text>
</comment>
<dbReference type="GO" id="GO:0010181">
    <property type="term" value="F:FMN binding"/>
    <property type="evidence" value="ECO:0007669"/>
    <property type="project" value="InterPro"/>
</dbReference>
<feature type="binding site" evidence="5">
    <location>
        <begin position="39"/>
        <end position="44"/>
    </location>
    <ligand>
        <name>FMN</name>
        <dbReference type="ChEBI" id="CHEBI:58210"/>
    </ligand>
</feature>
<organism evidence="7 8">
    <name type="scientific">Candidatus Xenolissoclinum pacificiensis L6</name>
    <dbReference type="NCBI Taxonomy" id="1401685"/>
    <lineage>
        <taxon>Bacteria</taxon>
        <taxon>Pseudomonadati</taxon>
        <taxon>Pseudomonadota</taxon>
        <taxon>Alphaproteobacteria</taxon>
        <taxon>Rickettsiales</taxon>
        <taxon>Anaplasmataceae</taxon>
        <taxon>Candidatus Xenolissoclinum</taxon>
    </lineage>
</organism>
<dbReference type="NCBIfam" id="NF004231">
    <property type="entry name" value="PRK05679.1"/>
    <property type="match status" value="1"/>
</dbReference>
<name>W2UYZ2_9RICK</name>
<feature type="binding site" evidence="5">
    <location>
        <begin position="54"/>
        <end position="55"/>
    </location>
    <ligand>
        <name>FMN</name>
        <dbReference type="ChEBI" id="CHEBI:58210"/>
    </ligand>
</feature>
<evidence type="ECO:0000256" key="4">
    <source>
        <dbReference type="ARBA" id="ARBA00023096"/>
    </source>
</evidence>
<feature type="binding site" evidence="5">
    <location>
        <position position="166"/>
    </location>
    <ligand>
        <name>FMN</name>
        <dbReference type="ChEBI" id="CHEBI:58210"/>
    </ligand>
</feature>
<evidence type="ECO:0000313" key="7">
    <source>
        <dbReference type="EMBL" id="ETO91149.1"/>
    </source>
</evidence>
<dbReference type="PIRSF" id="PIRSF000190">
    <property type="entry name" value="Pyd_amn-ph_oxd"/>
    <property type="match status" value="1"/>
</dbReference>
<keyword evidence="3" id="KW-0560">Oxidoreductase</keyword>
<gene>
    <name evidence="7" type="primary">pdxH</name>
    <name evidence="7" type="ORF">P857_636</name>
</gene>
<dbReference type="STRING" id="1401685.P857_636"/>
<evidence type="ECO:0000256" key="3">
    <source>
        <dbReference type="ARBA" id="ARBA00023002"/>
    </source>
</evidence>
<evidence type="ECO:0000256" key="2">
    <source>
        <dbReference type="ARBA" id="ARBA00022643"/>
    </source>
</evidence>
<evidence type="ECO:0000313" key="8">
    <source>
        <dbReference type="Proteomes" id="UP000018951"/>
    </source>
</evidence>
<dbReference type="AlphaFoldDB" id="W2UYZ2"/>
<dbReference type="InterPro" id="IPR011576">
    <property type="entry name" value="Pyridox_Oxase_N"/>
</dbReference>
<feature type="binding site" evidence="5">
    <location>
        <position position="60"/>
    </location>
    <ligand>
        <name>FMN</name>
        <dbReference type="ChEBI" id="CHEBI:58210"/>
    </ligand>
</feature>
<dbReference type="PANTHER" id="PTHR10851:SF0">
    <property type="entry name" value="PYRIDOXINE-5'-PHOSPHATE OXIDASE"/>
    <property type="match status" value="1"/>
</dbReference>
<feature type="binding site" evidence="5">
    <location>
        <position position="61"/>
    </location>
    <ligand>
        <name>FMN</name>
        <dbReference type="ChEBI" id="CHEBI:58210"/>
    </ligand>
</feature>
<dbReference type="PANTHER" id="PTHR10851">
    <property type="entry name" value="PYRIDOXINE-5-PHOSPHATE OXIDASE"/>
    <property type="match status" value="1"/>
</dbReference>
<feature type="binding site" evidence="5">
    <location>
        <position position="81"/>
    </location>
    <ligand>
        <name>FMN</name>
        <dbReference type="ChEBI" id="CHEBI:58210"/>
    </ligand>
</feature>
<reference evidence="7 8" key="1">
    <citation type="journal article" date="2013" name="PLoS ONE">
        <title>Bacterial endosymbiosis in a chordate host: long-term co-evolution and conservation of secondary metabolism.</title>
        <authorList>
            <person name="Kwan J.C."/>
            <person name="Schmidt E.W."/>
        </authorList>
    </citation>
    <scope>NUCLEOTIDE SEQUENCE [LARGE SCALE GENOMIC DNA]</scope>
    <source>
        <strain evidence="8">L6</strain>
    </source>
</reference>
<comment type="cofactor">
    <cofactor evidence="5">
        <name>FMN</name>
        <dbReference type="ChEBI" id="CHEBI:58210"/>
    </cofactor>
    <text evidence="5">Binds 1 FMN per subunit.</text>
</comment>
<protein>
    <submittedName>
        <fullName evidence="7">Pyridoxine/pyridoxamine 5'-phosphate oxidase</fullName>
    </submittedName>
</protein>
<evidence type="ECO:0000256" key="1">
    <source>
        <dbReference type="ARBA" id="ARBA00022630"/>
    </source>
</evidence>
<evidence type="ECO:0000259" key="6">
    <source>
        <dbReference type="Pfam" id="PF01243"/>
    </source>
</evidence>
<feature type="binding site" evidence="5">
    <location>
        <begin position="116"/>
        <end position="117"/>
    </location>
    <ligand>
        <name>FMN</name>
        <dbReference type="ChEBI" id="CHEBI:58210"/>
    </ligand>
</feature>
<dbReference type="Gene3D" id="2.30.110.10">
    <property type="entry name" value="Electron Transport, Fmn-binding Protein, Chain A"/>
    <property type="match status" value="1"/>
</dbReference>
<evidence type="ECO:0000256" key="5">
    <source>
        <dbReference type="PIRSR" id="PIRSR000190-2"/>
    </source>
</evidence>
<dbReference type="Pfam" id="PF01243">
    <property type="entry name" value="PNPOx_N"/>
    <property type="match status" value="1"/>
</dbReference>
<keyword evidence="8" id="KW-1185">Reference proteome</keyword>
<feature type="domain" description="Pyridoxamine 5'-phosphate oxidase N-terminal" evidence="6">
    <location>
        <begin position="21"/>
        <end position="122"/>
    </location>
</feature>
<dbReference type="InterPro" id="IPR012349">
    <property type="entry name" value="Split_barrel_FMN-bd"/>
</dbReference>
<proteinExistence type="predicted"/>
<keyword evidence="1" id="KW-0285">Flavoprotein</keyword>
<keyword evidence="4" id="KW-0664">Pyridoxine biosynthesis</keyword>
<dbReference type="InterPro" id="IPR000659">
    <property type="entry name" value="Pyridox_Oxase"/>
</dbReference>
<dbReference type="GO" id="GO:0008615">
    <property type="term" value="P:pyridoxine biosynthetic process"/>
    <property type="evidence" value="ECO:0007669"/>
    <property type="project" value="UniProtKB-KW"/>
</dbReference>
<dbReference type="SUPFAM" id="SSF50475">
    <property type="entry name" value="FMN-binding split barrel"/>
    <property type="match status" value="1"/>
</dbReference>
<dbReference type="Proteomes" id="UP000018951">
    <property type="component" value="Unassembled WGS sequence"/>
</dbReference>
<dbReference type="GO" id="GO:0004733">
    <property type="term" value="F:pyridoxamine phosphate oxidase activity"/>
    <property type="evidence" value="ECO:0007669"/>
    <property type="project" value="InterPro"/>
</dbReference>